<proteinExistence type="predicted"/>
<dbReference type="PROSITE" id="PS50144">
    <property type="entry name" value="MATH"/>
    <property type="match status" value="1"/>
</dbReference>
<evidence type="ECO:0000313" key="3">
    <source>
        <dbReference type="Proteomes" id="UP000001940"/>
    </source>
</evidence>
<dbReference type="Proteomes" id="UP000001940">
    <property type="component" value="Chromosome II"/>
</dbReference>
<dbReference type="RefSeq" id="NP_494112.1">
    <property type="nucleotide sequence ID" value="NM_061711.3"/>
</dbReference>
<feature type="domain" description="MATH" evidence="1">
    <location>
        <begin position="1"/>
        <end position="87"/>
    </location>
</feature>
<accession>O16562</accession>
<dbReference type="CTD" id="182668"/>
<sequence length="257" mass="29919">MEIIKLNEFLGIFLECEKETCDGGKWTIECEYELKLISASGKLHSIQNKAVFGIGIASNYGKRAFISWNDMEKDYVTNDSIDVEIRVKIINITELPCTEKTFVLSHTVKNMSSIKEGEEYFSDIQTRFNIPWYLQVKRRDGFNGLFLHCSKHLDEFRNWSIKTEYQFKLVSTNGRNVAFYGEKVFEKPVGSGWGKLMRWENWSSRCNDNFVFEANVRILDTTGIEDKNDVDRFSGFAIPVGDQEYSLEKWLEMAFDH</sequence>
<dbReference type="InterPro" id="IPR002083">
    <property type="entry name" value="MATH/TRAF_dom"/>
</dbReference>
<evidence type="ECO:0000313" key="4">
    <source>
        <dbReference type="WormBase" id="C16C4.14"/>
    </source>
</evidence>
<dbReference type="PANTHER" id="PTHR46308:SF1">
    <property type="entry name" value="MATH DOMAIN-CONTAINING PROTEIN"/>
    <property type="match status" value="1"/>
</dbReference>
<dbReference type="SUPFAM" id="SSF49599">
    <property type="entry name" value="TRAF domain-like"/>
    <property type="match status" value="2"/>
</dbReference>
<name>O16562_CAEEL</name>
<dbReference type="AGR" id="WB:WBGene00015838"/>
<keyword evidence="3" id="KW-1185">Reference proteome</keyword>
<dbReference type="PaxDb" id="6239-C16C4.14"/>
<dbReference type="FunCoup" id="O16562">
    <property type="interactions" value="17"/>
</dbReference>
<dbReference type="PIR" id="T31945">
    <property type="entry name" value="T31945"/>
</dbReference>
<dbReference type="GeneID" id="182668"/>
<evidence type="ECO:0000259" key="1">
    <source>
        <dbReference type="PROSITE" id="PS50144"/>
    </source>
</evidence>
<dbReference type="KEGG" id="cel:CELE_C16C4.14"/>
<dbReference type="HOGENOM" id="CLU_086152_0_0_1"/>
<dbReference type="CDD" id="cd00121">
    <property type="entry name" value="MATH"/>
    <property type="match status" value="2"/>
</dbReference>
<gene>
    <name evidence="2 4" type="primary">math-9</name>
    <name evidence="4" type="ORF">C16C4.14</name>
    <name evidence="2" type="ORF">CELE_C16C4.14</name>
</gene>
<dbReference type="SMART" id="SM00061">
    <property type="entry name" value="MATH"/>
    <property type="match status" value="2"/>
</dbReference>
<dbReference type="Pfam" id="PF00917">
    <property type="entry name" value="MATH"/>
    <property type="match status" value="2"/>
</dbReference>
<dbReference type="InterPro" id="IPR008974">
    <property type="entry name" value="TRAF-like"/>
</dbReference>
<evidence type="ECO:0000313" key="2">
    <source>
        <dbReference type="EMBL" id="CCD64676.1"/>
    </source>
</evidence>
<dbReference type="EMBL" id="BX284602">
    <property type="protein sequence ID" value="CCD64676.1"/>
    <property type="molecule type" value="Genomic_DNA"/>
</dbReference>
<reference evidence="2 3" key="1">
    <citation type="journal article" date="1998" name="Science">
        <title>Genome sequence of the nematode C. elegans: a platform for investigating biology.</title>
        <authorList>
            <consortium name="The C. elegans sequencing consortium"/>
            <person name="Sulson J.E."/>
            <person name="Waterston R."/>
        </authorList>
    </citation>
    <scope>NUCLEOTIDE SEQUENCE [LARGE SCALE GENOMIC DNA]</scope>
    <source>
        <strain evidence="2 3">Bristol N2</strain>
    </source>
</reference>
<protein>
    <submittedName>
        <fullName evidence="2">MATH domain-containing protein</fullName>
    </submittedName>
</protein>
<dbReference type="UCSC" id="C16C4.14">
    <property type="organism name" value="c. elegans"/>
</dbReference>
<organism evidence="2 3">
    <name type="scientific">Caenorhabditis elegans</name>
    <dbReference type="NCBI Taxonomy" id="6239"/>
    <lineage>
        <taxon>Eukaryota</taxon>
        <taxon>Metazoa</taxon>
        <taxon>Ecdysozoa</taxon>
        <taxon>Nematoda</taxon>
        <taxon>Chromadorea</taxon>
        <taxon>Rhabditida</taxon>
        <taxon>Rhabditina</taxon>
        <taxon>Rhabditomorpha</taxon>
        <taxon>Rhabditoidea</taxon>
        <taxon>Rhabditidae</taxon>
        <taxon>Peloderinae</taxon>
        <taxon>Caenorhabditis</taxon>
    </lineage>
</organism>
<dbReference type="WormBase" id="C16C4.14">
    <property type="protein sequence ID" value="CE08210"/>
    <property type="gene ID" value="WBGene00015838"/>
    <property type="gene designation" value="math-9"/>
</dbReference>
<dbReference type="Gene3D" id="2.60.210.10">
    <property type="entry name" value="Apoptosis, Tumor Necrosis Factor Receptor Associated Protein 2, Chain A"/>
    <property type="match status" value="2"/>
</dbReference>
<dbReference type="PANTHER" id="PTHR46308">
    <property type="entry name" value="MATH (MEPRIN-ASSOCIATED TRAF HOMOLOGY) DOMAIN CONTAINING"/>
    <property type="match status" value="1"/>
</dbReference>
<dbReference type="PhylomeDB" id="O16562"/>
<dbReference type="InParanoid" id="O16562"/>
<dbReference type="AlphaFoldDB" id="O16562"/>